<dbReference type="InterPro" id="IPR027417">
    <property type="entry name" value="P-loop_NTPase"/>
</dbReference>
<dbReference type="CDD" id="cd06170">
    <property type="entry name" value="LuxR_C_like"/>
    <property type="match status" value="1"/>
</dbReference>
<dbReference type="SMART" id="SM00421">
    <property type="entry name" value="HTH_LUXR"/>
    <property type="match status" value="1"/>
</dbReference>
<dbReference type="PRINTS" id="PR00038">
    <property type="entry name" value="HTHLUXR"/>
</dbReference>
<keyword evidence="5" id="KW-1185">Reference proteome</keyword>
<gene>
    <name evidence="4" type="ORF">LRS13_08240</name>
</gene>
<protein>
    <submittedName>
        <fullName evidence="4">AAA family ATPase</fullName>
    </submittedName>
</protein>
<dbReference type="InterPro" id="IPR016032">
    <property type="entry name" value="Sig_transdc_resp-reg_C-effctor"/>
</dbReference>
<proteinExistence type="predicted"/>
<dbReference type="Proteomes" id="UP001058860">
    <property type="component" value="Chromosome"/>
</dbReference>
<dbReference type="InterPro" id="IPR011990">
    <property type="entry name" value="TPR-like_helical_dom_sf"/>
</dbReference>
<keyword evidence="2" id="KW-0067">ATP-binding</keyword>
<accession>A0ABY5PLK1</accession>
<dbReference type="EMBL" id="CP088295">
    <property type="protein sequence ID" value="UUY05494.1"/>
    <property type="molecule type" value="Genomic_DNA"/>
</dbReference>
<dbReference type="PANTHER" id="PTHR16305:SF35">
    <property type="entry name" value="TRANSCRIPTIONAL ACTIVATOR DOMAIN"/>
    <property type="match status" value="1"/>
</dbReference>
<evidence type="ECO:0000313" key="4">
    <source>
        <dbReference type="EMBL" id="UUY05494.1"/>
    </source>
</evidence>
<dbReference type="RefSeq" id="WP_353865949.1">
    <property type="nucleotide sequence ID" value="NZ_CP088295.1"/>
</dbReference>
<dbReference type="PANTHER" id="PTHR16305">
    <property type="entry name" value="TESTICULAR SOLUBLE ADENYLYL CYCLASE"/>
    <property type="match status" value="1"/>
</dbReference>
<evidence type="ECO:0000256" key="1">
    <source>
        <dbReference type="ARBA" id="ARBA00022741"/>
    </source>
</evidence>
<evidence type="ECO:0000313" key="5">
    <source>
        <dbReference type="Proteomes" id="UP001058860"/>
    </source>
</evidence>
<dbReference type="Gene3D" id="1.25.40.10">
    <property type="entry name" value="Tetratricopeptide repeat domain"/>
    <property type="match status" value="1"/>
</dbReference>
<evidence type="ECO:0000259" key="3">
    <source>
        <dbReference type="PROSITE" id="PS50043"/>
    </source>
</evidence>
<keyword evidence="1" id="KW-0547">Nucleotide-binding</keyword>
<dbReference type="Pfam" id="PF00196">
    <property type="entry name" value="GerE"/>
    <property type="match status" value="1"/>
</dbReference>
<organism evidence="4 5">
    <name type="scientific">Svornostia abyssi</name>
    <dbReference type="NCBI Taxonomy" id="2898438"/>
    <lineage>
        <taxon>Bacteria</taxon>
        <taxon>Bacillati</taxon>
        <taxon>Actinomycetota</taxon>
        <taxon>Thermoleophilia</taxon>
        <taxon>Solirubrobacterales</taxon>
        <taxon>Baekduiaceae</taxon>
        <taxon>Svornostia</taxon>
    </lineage>
</organism>
<dbReference type="InterPro" id="IPR000792">
    <property type="entry name" value="Tscrpt_reg_LuxR_C"/>
</dbReference>
<reference evidence="5" key="1">
    <citation type="submission" date="2021-11" db="EMBL/GenBank/DDBJ databases">
        <title>Cultivation dependent microbiological survey of springs from the worlds oldest radium mine currently devoted to the extraction of radon-saturated water.</title>
        <authorList>
            <person name="Kapinusova G."/>
            <person name="Smrhova T."/>
            <person name="Strejcek M."/>
            <person name="Suman J."/>
            <person name="Jani K."/>
            <person name="Pajer P."/>
            <person name="Uhlik O."/>
        </authorList>
    </citation>
    <scope>NUCLEOTIDE SEQUENCE [LARGE SCALE GENOMIC DNA]</scope>
    <source>
        <strain evidence="5">J379</strain>
    </source>
</reference>
<dbReference type="SUPFAM" id="SSF48452">
    <property type="entry name" value="TPR-like"/>
    <property type="match status" value="1"/>
</dbReference>
<sequence length="930" mass="99101">MIHGLLERDDELDAVQRALDGVQDGEGRLLLIEGPAGIGKSRLLAEVRRRADRNMTVLAARAGELEGSFPFGVVRQLFEGVVADPDLADRALGGAAASSRAVLAAPELDGQTLGNTSFAVLHGLYWLALNLAEDRPLVLAIDDLHWVDRPSLRFLAYLVRRLEGAPVLVAATLRTAEPGMDPALLAEMAQDPMTVPLRPRPLSGDAVAELSADVLGEGATGGFLDACRRATGGNPLLLRQLLAALAADGVTPTDDHVATVREIAPRAVSRTVLSRLARGSADAFAVARAVAVLGESAGLQAVASLAELDETQAAEATGELVRAELLRPEPPLGFVHPLLRDAVYQDLPPGQRDLLHARAAQVLADTGAPPEQTAAQLLLCPPRGEGWVVAACRAAAAASSSRGAPDSAAAYLLRALEEPPAPTDRPAVLLELGMAEAHATGPGAVEHLTEALAFVDDPLARADITQMLGRVMLFTGDPDGAADAAREAMAGLPADAEEVRRSLEALVHMTVYFGAGDPASLDVLAPYHKVIPGAGVGTKLLQSMAAYTWSYQGGSADDCTAVCLDCLLDGQMVAFDSALLPMAAMNTLVAAGREEVLDIWEHFRAEAHRSGSLLVLATIHLWYGYTLYRRGELDEAREMLTEAVDTLARWGFSPLAQVYPAAHLAMVHLERGEPEDARRLLDRVGDPVRNGTSAFFYLRSRAATHLALGDPETALQFAAQLRARCWIPRPVDLMWFEYEAQALHRLGRTDEALTVAREGLDVATAWGTPNLLGPALRVLGELEGDDGLSRLQEAVDVLRGYPAAKLEEAKALAAYGAALRRDRKLTEAREPLRRALELASACGAPGLAEQARTELHASGARPRTDALSGVEALTPSERRVVDLAASGQANREIAQTLYVTPKTVEVHLTNAYRKLGVRSRRELGTVLTRA</sequence>
<dbReference type="Pfam" id="PF13191">
    <property type="entry name" value="AAA_16"/>
    <property type="match status" value="1"/>
</dbReference>
<dbReference type="Gene3D" id="1.10.10.10">
    <property type="entry name" value="Winged helix-like DNA-binding domain superfamily/Winged helix DNA-binding domain"/>
    <property type="match status" value="1"/>
</dbReference>
<dbReference type="PROSITE" id="PS50043">
    <property type="entry name" value="HTH_LUXR_2"/>
    <property type="match status" value="1"/>
</dbReference>
<dbReference type="InterPro" id="IPR036388">
    <property type="entry name" value="WH-like_DNA-bd_sf"/>
</dbReference>
<evidence type="ECO:0000256" key="2">
    <source>
        <dbReference type="ARBA" id="ARBA00022840"/>
    </source>
</evidence>
<name>A0ABY5PLK1_9ACTN</name>
<dbReference type="SUPFAM" id="SSF46894">
    <property type="entry name" value="C-terminal effector domain of the bipartite response regulators"/>
    <property type="match status" value="1"/>
</dbReference>
<dbReference type="SUPFAM" id="SSF52540">
    <property type="entry name" value="P-loop containing nucleoside triphosphate hydrolases"/>
    <property type="match status" value="1"/>
</dbReference>
<dbReference type="PROSITE" id="PS00622">
    <property type="entry name" value="HTH_LUXR_1"/>
    <property type="match status" value="1"/>
</dbReference>
<feature type="domain" description="HTH luxR-type" evidence="3">
    <location>
        <begin position="866"/>
        <end position="930"/>
    </location>
</feature>
<dbReference type="InterPro" id="IPR041664">
    <property type="entry name" value="AAA_16"/>
</dbReference>